<dbReference type="RefSeq" id="WP_129520158.1">
    <property type="nucleotide sequence ID" value="NZ_SDPN01000009.1"/>
</dbReference>
<protein>
    <submittedName>
        <fullName evidence="1">Uncharacterized protein</fullName>
    </submittedName>
</protein>
<accession>A0A4Q2L6J4</accession>
<comment type="caution">
    <text evidence="1">The sequence shown here is derived from an EMBL/GenBank/DDBJ whole genome shotgun (WGS) entry which is preliminary data.</text>
</comment>
<sequence>MNATPYRLRPEGDELVIRLRSAWSDAQLDITKALAALAELDEAIQTATQAGIEPMGIAIESRSRPGPGIELKLIEYVVAGGSSLDYLVAKAPKRPAD</sequence>
<evidence type="ECO:0000313" key="2">
    <source>
        <dbReference type="Proteomes" id="UP000293865"/>
    </source>
</evidence>
<dbReference type="EMBL" id="SDPN01000009">
    <property type="protein sequence ID" value="RXZ71851.1"/>
    <property type="molecule type" value="Genomic_DNA"/>
</dbReference>
<reference evidence="1 2" key="1">
    <citation type="submission" date="2019-01" db="EMBL/GenBank/DDBJ databases">
        <title>Agromyces.</title>
        <authorList>
            <person name="Li J."/>
        </authorList>
    </citation>
    <scope>NUCLEOTIDE SEQUENCE [LARGE SCALE GENOMIC DNA]</scope>
    <source>
        <strain evidence="1 2">DSM 15934</strain>
    </source>
</reference>
<proteinExistence type="predicted"/>
<gene>
    <name evidence="1" type="ORF">ESP51_06885</name>
</gene>
<name>A0A4Q2L6J4_9MICO</name>
<evidence type="ECO:0000313" key="1">
    <source>
        <dbReference type="EMBL" id="RXZ71851.1"/>
    </source>
</evidence>
<organism evidence="1 2">
    <name type="scientific">Agromyces albus</name>
    <dbReference type="NCBI Taxonomy" id="205332"/>
    <lineage>
        <taxon>Bacteria</taxon>
        <taxon>Bacillati</taxon>
        <taxon>Actinomycetota</taxon>
        <taxon>Actinomycetes</taxon>
        <taxon>Micrococcales</taxon>
        <taxon>Microbacteriaceae</taxon>
        <taxon>Agromyces</taxon>
    </lineage>
</organism>
<dbReference type="AlphaFoldDB" id="A0A4Q2L6J4"/>
<keyword evidence="2" id="KW-1185">Reference proteome</keyword>
<dbReference type="Proteomes" id="UP000293865">
    <property type="component" value="Unassembled WGS sequence"/>
</dbReference>